<evidence type="ECO:0000313" key="2">
    <source>
        <dbReference type="EMBL" id="RXI01495.1"/>
    </source>
</evidence>
<feature type="compositionally biased region" description="Pro residues" evidence="1">
    <location>
        <begin position="92"/>
        <end position="106"/>
    </location>
</feature>
<feature type="compositionally biased region" description="Low complexity" evidence="1">
    <location>
        <begin position="78"/>
        <end position="91"/>
    </location>
</feature>
<evidence type="ECO:0000256" key="1">
    <source>
        <dbReference type="SAM" id="MobiDB-lite"/>
    </source>
</evidence>
<comment type="caution">
    <text evidence="2">The sequence shown here is derived from an EMBL/GenBank/DDBJ whole genome shotgun (WGS) entry which is preliminary data.</text>
</comment>
<accession>A0A498K6F7</accession>
<dbReference type="InterPro" id="IPR037471">
    <property type="entry name" value="TIC56"/>
</dbReference>
<feature type="region of interest" description="Disordered" evidence="1">
    <location>
        <begin position="77"/>
        <end position="129"/>
    </location>
</feature>
<gene>
    <name evidence="2" type="ORF">DVH24_014844</name>
</gene>
<evidence type="ECO:0000313" key="3">
    <source>
        <dbReference type="Proteomes" id="UP000290289"/>
    </source>
</evidence>
<keyword evidence="3" id="KW-1185">Reference proteome</keyword>
<dbReference type="STRING" id="3750.A0A498K6F7"/>
<feature type="compositionally biased region" description="Basic and acidic residues" evidence="1">
    <location>
        <begin position="506"/>
        <end position="516"/>
    </location>
</feature>
<sequence length="524" mass="58804">MIGLRPIKIRSRWMSPGPNLNHIHFQTVKTPPSPPFSSTLSTINPNNLKIFRGFPESTLPPPMASINFNPFESWFHKPPSTSSPLPTHSSTAPPPRNPLPISPPSASPTSSTPPLNPTPKKPLEPESEKPGYYTQMLEHHAPEVAKILNEDPIFEKENSTEEEVRENEGFWKEFRESPVVKFLAQAEKIADMVNELELKENDRPYRDEDKKLWQAVPRVIGPDGRPMPRKAIKTGGSRMTSSGILQGSSFLDFGGSASGPTRPAGLLTLLRLSGISGSKSSIKIVIIMRNGGFYSEDRLGRTRAPLELITLKQLGVLGLLIKTHSFGVRTWMNGLLFTWFTVRLAAGATALIHKLQKGIPPWVPLKGHEKKTYKQLQEEAVESKRRDLAVLEANDGVWPPTPSHALFLWASGSELTTILEEDHMPNKYIPKALRYCESWLLQLKDVQALPLNRCGFFRVQRLYNIFTKLSTRVYQKLELTIPGFDKIMENVHADATARDARRKARREAEMKAEQEKALGIQSDP</sequence>
<reference evidence="2 3" key="1">
    <citation type="submission" date="2018-10" db="EMBL/GenBank/DDBJ databases">
        <title>A high-quality apple genome assembly.</title>
        <authorList>
            <person name="Hu J."/>
        </authorList>
    </citation>
    <scope>NUCLEOTIDE SEQUENCE [LARGE SCALE GENOMIC DNA]</scope>
    <source>
        <strain evidence="3">cv. HFTH1</strain>
        <tissue evidence="2">Young leaf</tissue>
    </source>
</reference>
<dbReference type="EMBL" id="RDQH01000330">
    <property type="protein sequence ID" value="RXI01495.1"/>
    <property type="molecule type" value="Genomic_DNA"/>
</dbReference>
<dbReference type="Proteomes" id="UP000290289">
    <property type="component" value="Chromosome 4"/>
</dbReference>
<name>A0A498K6F7_MALDO</name>
<organism evidence="2 3">
    <name type="scientific">Malus domestica</name>
    <name type="common">Apple</name>
    <name type="synonym">Pyrus malus</name>
    <dbReference type="NCBI Taxonomy" id="3750"/>
    <lineage>
        <taxon>Eukaryota</taxon>
        <taxon>Viridiplantae</taxon>
        <taxon>Streptophyta</taxon>
        <taxon>Embryophyta</taxon>
        <taxon>Tracheophyta</taxon>
        <taxon>Spermatophyta</taxon>
        <taxon>Magnoliopsida</taxon>
        <taxon>eudicotyledons</taxon>
        <taxon>Gunneridae</taxon>
        <taxon>Pentapetalae</taxon>
        <taxon>rosids</taxon>
        <taxon>fabids</taxon>
        <taxon>Rosales</taxon>
        <taxon>Rosaceae</taxon>
        <taxon>Amygdaloideae</taxon>
        <taxon>Maleae</taxon>
        <taxon>Malus</taxon>
    </lineage>
</organism>
<dbReference type="GO" id="GO:0009706">
    <property type="term" value="C:chloroplast inner membrane"/>
    <property type="evidence" value="ECO:0007669"/>
    <property type="project" value="TreeGrafter"/>
</dbReference>
<protein>
    <submittedName>
        <fullName evidence="2">Uncharacterized protein</fullName>
    </submittedName>
</protein>
<dbReference type="GO" id="GO:0045037">
    <property type="term" value="P:protein import into chloroplast stroma"/>
    <property type="evidence" value="ECO:0007669"/>
    <property type="project" value="TreeGrafter"/>
</dbReference>
<dbReference type="PANTHER" id="PTHR37755">
    <property type="entry name" value="PROTEIN TIC 56, CHLOROPLASTIC"/>
    <property type="match status" value="1"/>
</dbReference>
<feature type="region of interest" description="Disordered" evidence="1">
    <location>
        <begin position="499"/>
        <end position="524"/>
    </location>
</feature>
<dbReference type="PANTHER" id="PTHR37755:SF1">
    <property type="entry name" value="PROTEIN TIC 56, CHLOROPLASTIC"/>
    <property type="match status" value="1"/>
</dbReference>
<dbReference type="AlphaFoldDB" id="A0A498K6F7"/>
<proteinExistence type="predicted"/>